<dbReference type="OrthoDB" id="1046782at2759"/>
<feature type="non-terminal residue" evidence="4">
    <location>
        <position position="1"/>
    </location>
</feature>
<feature type="chain" id="PRO_5017727212" description="WSC domain-containing protein" evidence="2">
    <location>
        <begin position="19"/>
        <end position="1074"/>
    </location>
</feature>
<evidence type="ECO:0000259" key="3">
    <source>
        <dbReference type="PROSITE" id="PS51212"/>
    </source>
</evidence>
<dbReference type="Gene3D" id="2.160.20.10">
    <property type="entry name" value="Single-stranded right-handed beta-helix, Pectin lyase-like"/>
    <property type="match status" value="2"/>
</dbReference>
<feature type="domain" description="WSC" evidence="3">
    <location>
        <begin position="976"/>
        <end position="1074"/>
    </location>
</feature>
<accession>A0A3E2HL46</accession>
<dbReference type="FunFam" id="2.160.20.10:FF:000023">
    <property type="entry name" value="Exo-beta-1,3-glucanase Exg0"/>
    <property type="match status" value="1"/>
</dbReference>
<proteinExistence type="predicted"/>
<dbReference type="AlphaFoldDB" id="A0A3E2HL46"/>
<evidence type="ECO:0000256" key="2">
    <source>
        <dbReference type="SAM" id="SignalP"/>
    </source>
</evidence>
<dbReference type="InterPro" id="IPR012334">
    <property type="entry name" value="Pectin_lyas_fold"/>
</dbReference>
<feature type="region of interest" description="Disordered" evidence="1">
    <location>
        <begin position="830"/>
        <end position="869"/>
    </location>
</feature>
<evidence type="ECO:0000313" key="4">
    <source>
        <dbReference type="EMBL" id="RFU33902.1"/>
    </source>
</evidence>
<evidence type="ECO:0000256" key="1">
    <source>
        <dbReference type="SAM" id="MobiDB-lite"/>
    </source>
</evidence>
<name>A0A3E2HL46_SCYLI</name>
<protein>
    <recommendedName>
        <fullName evidence="3">WSC domain-containing protein</fullName>
    </recommendedName>
</protein>
<dbReference type="Pfam" id="PF01822">
    <property type="entry name" value="WSC"/>
    <property type="match status" value="2"/>
</dbReference>
<dbReference type="SMART" id="SM00321">
    <property type="entry name" value="WSC"/>
    <property type="match status" value="2"/>
</dbReference>
<feature type="domain" description="WSC" evidence="3">
    <location>
        <begin position="867"/>
        <end position="962"/>
    </location>
</feature>
<evidence type="ECO:0000313" key="5">
    <source>
        <dbReference type="Proteomes" id="UP000258309"/>
    </source>
</evidence>
<dbReference type="EMBL" id="NCSJ02000028">
    <property type="protein sequence ID" value="RFU33902.1"/>
    <property type="molecule type" value="Genomic_DNA"/>
</dbReference>
<comment type="caution">
    <text evidence="4">The sequence shown here is derived from an EMBL/GenBank/DDBJ whole genome shotgun (WGS) entry which is preliminary data.</text>
</comment>
<dbReference type="CDD" id="cd23668">
    <property type="entry name" value="GH55_beta13glucanase-like"/>
    <property type="match status" value="1"/>
</dbReference>
<dbReference type="OMA" id="QVEWSDM"/>
<dbReference type="Pfam" id="PF12708">
    <property type="entry name" value="Pect-lyase_RHGA_epim"/>
    <property type="match status" value="2"/>
</dbReference>
<dbReference type="GO" id="GO:0004650">
    <property type="term" value="F:polygalacturonase activity"/>
    <property type="evidence" value="ECO:0007669"/>
    <property type="project" value="InterPro"/>
</dbReference>
<feature type="non-terminal residue" evidence="4">
    <location>
        <position position="1074"/>
    </location>
</feature>
<dbReference type="InterPro" id="IPR024535">
    <property type="entry name" value="RHGA/B-epi-like_pectate_lyase"/>
</dbReference>
<keyword evidence="5" id="KW-1185">Reference proteome</keyword>
<reference evidence="4 5" key="1">
    <citation type="submission" date="2018-05" db="EMBL/GenBank/DDBJ databases">
        <title>Draft genome sequence of Scytalidium lignicola DSM 105466, a ubiquitous saprotrophic fungus.</title>
        <authorList>
            <person name="Buettner E."/>
            <person name="Gebauer A.M."/>
            <person name="Hofrichter M."/>
            <person name="Liers C."/>
            <person name="Kellner H."/>
        </authorList>
    </citation>
    <scope>NUCLEOTIDE SEQUENCE [LARGE SCALE GENOMIC DNA]</scope>
    <source>
        <strain evidence="4 5">DSM 105466</strain>
    </source>
</reference>
<dbReference type="STRING" id="5539.A0A3E2HL46"/>
<dbReference type="InterPro" id="IPR011050">
    <property type="entry name" value="Pectin_lyase_fold/virulence"/>
</dbReference>
<dbReference type="PROSITE" id="PS51212">
    <property type="entry name" value="WSC"/>
    <property type="match status" value="2"/>
</dbReference>
<keyword evidence="2" id="KW-0732">Signal</keyword>
<dbReference type="InterPro" id="IPR039279">
    <property type="entry name" value="QRT3-like"/>
</dbReference>
<dbReference type="PANTHER" id="PTHR33928">
    <property type="entry name" value="POLYGALACTURONASE QRT3"/>
    <property type="match status" value="1"/>
</dbReference>
<dbReference type="PANTHER" id="PTHR33928:SF2">
    <property type="entry name" value="PECTATE LYASE SUPERFAMILY PROTEIN DOMAIN-CONTAINING PROTEIN-RELATED"/>
    <property type="match status" value="1"/>
</dbReference>
<feature type="signal peptide" evidence="2">
    <location>
        <begin position="1"/>
        <end position="18"/>
    </location>
</feature>
<dbReference type="InterPro" id="IPR002889">
    <property type="entry name" value="WSC_carb-bd"/>
</dbReference>
<sequence length="1074" mass="111945">MVLLRTGLLSLLAISATCEPISYQGYAKGSPSLHLPHQPAKRGYAMGSPDLKLEATSLSVGARELVDRELEERQGTAYWLESIQHQGVSAFGPAGFQVFRNVKDFGAKGDGVTDDTAAINSAMKSGGTCEQGCTSSTTTPNVIYFPAGTYVVSGSLYMPYYSMVIGNPNSLPTIKVVGNFGGYVIDADPYYTQNQNWGNTNVFYRQIRNLIIDTTSVPANVGVTGIHWPTAQATSIQNVVLNLNSASGTTHEGIFIENGSAGFMTDITFNGGNRGLDTGNQQFTMRNLVFNNCVTAIFHNWDWGWVYQGITINNCQVGWDMSTIAANANQQPTGAGSGSVTIVDSSISNTPVGVLTSYGAPPDDNVSAGSLIIENLALTNVPTAVKSSVNGATLLAGGSTTIAGWGQGNRYTPTGPQKFQGAITPFNRPGSLVSGGKFYTRSKPQYNTLPVSSFASVRSAGARGDGVTDDTTALQNVINSATSAGHVVFVDAGTYKVTSTITIPAGAKIVGEAYSVIMSSGSFFNNMNSPQPVVRVGTAGSTGQVEWSDMIVSTQGAQAGAVLIEWNLSSPSGSPSGMWDVHARIGGFAGSNLQVAQCVKTPTSTAINNNCIAAYMSMHVTPSASGLYMENNWLWTADHDIDDASNTQITIYNGRGLYIESTAGNLWLVGTSVEHHTLYQYQFANTQNLYMGFIQTETPYYQPNPQAPAPFSVVSSLNDPDFASTCAGKGATCYDAWGFRLLNSNNVLVYGAGHYSFFNNYDGDCPAVNGPENCQLNIISLEGSFSNVNFYSLSTVGTTNMVTKNGVTQAVYSDNVDTFADTIALYQPGANTGTGPSTSTTLTTSTTTARSSTSATSSPTSPPTSGGWSSLGCYTDSVTARSLPVAEGVTGGPTEMTVEACQSACLAAGYSLAGVEYADECYCGNSLQNGAAPASSGCNMACAGNSAETCGGSNRLNIYSHGGSTSPPPPPPPSGGWKLLGCYTDSVAARTLANGEGVTGGPTAMTVELCQAACSAGGFSYAGVEYADECYCDNALRNGGGPAPDGNAGCNMACAGNPAETCGGSNRLDLYQLS</sequence>
<organism evidence="4 5">
    <name type="scientific">Scytalidium lignicola</name>
    <name type="common">Hyphomycete</name>
    <dbReference type="NCBI Taxonomy" id="5539"/>
    <lineage>
        <taxon>Eukaryota</taxon>
        <taxon>Fungi</taxon>
        <taxon>Dikarya</taxon>
        <taxon>Ascomycota</taxon>
        <taxon>Pezizomycotina</taxon>
        <taxon>Leotiomycetes</taxon>
        <taxon>Leotiomycetes incertae sedis</taxon>
        <taxon>Scytalidium</taxon>
    </lineage>
</organism>
<gene>
    <name evidence="4" type="ORF">B7463_g2402</name>
</gene>
<dbReference type="Proteomes" id="UP000258309">
    <property type="component" value="Unassembled WGS sequence"/>
</dbReference>
<dbReference type="SUPFAM" id="SSF51126">
    <property type="entry name" value="Pectin lyase-like"/>
    <property type="match status" value="2"/>
</dbReference>